<dbReference type="AlphaFoldDB" id="G8LZ35"/>
<dbReference type="PANTHER" id="PTHR33909">
    <property type="entry name" value="SEC TRANSLOCON ACCESSORY COMPLEX SUBUNIT YAJC"/>
    <property type="match status" value="1"/>
</dbReference>
<evidence type="ECO:0000313" key="12">
    <source>
        <dbReference type="Proteomes" id="UP000005435"/>
    </source>
</evidence>
<proteinExistence type="inferred from homology"/>
<gene>
    <name evidence="11" type="ordered locus">Clocl_2402</name>
</gene>
<evidence type="ECO:0000256" key="8">
    <source>
        <dbReference type="ARBA" id="ARBA00023010"/>
    </source>
</evidence>
<comment type="subcellular location">
    <subcellularLocation>
        <location evidence="1">Cell membrane</location>
        <topology evidence="1">Single-pass membrane protein</topology>
    </subcellularLocation>
</comment>
<dbReference type="InterPro" id="IPR003849">
    <property type="entry name" value="Preprotein_translocase_YajC"/>
</dbReference>
<evidence type="ECO:0000256" key="1">
    <source>
        <dbReference type="ARBA" id="ARBA00004162"/>
    </source>
</evidence>
<reference evidence="12" key="1">
    <citation type="submission" date="2011-12" db="EMBL/GenBank/DDBJ databases">
        <title>Complete sequence of Clostridium clariflavum DSM 19732.</title>
        <authorList>
            <consortium name="US DOE Joint Genome Institute"/>
            <person name="Lucas S."/>
            <person name="Han J."/>
            <person name="Lapidus A."/>
            <person name="Cheng J.-F."/>
            <person name="Goodwin L."/>
            <person name="Pitluck S."/>
            <person name="Peters L."/>
            <person name="Teshima H."/>
            <person name="Detter J.C."/>
            <person name="Han C."/>
            <person name="Tapia R."/>
            <person name="Land M."/>
            <person name="Hauser L."/>
            <person name="Kyrpides N."/>
            <person name="Ivanova N."/>
            <person name="Pagani I."/>
            <person name="Kitzmiller T."/>
            <person name="Lynd L."/>
            <person name="Izquierdo J."/>
            <person name="Woyke T."/>
        </authorList>
    </citation>
    <scope>NUCLEOTIDE SEQUENCE [LARGE SCALE GENOMIC DNA]</scope>
    <source>
        <strain evidence="12">DSM 19732 / NBRC 101661 / EBR45</strain>
    </source>
</reference>
<comment type="similarity">
    <text evidence="2">Belongs to the YajC family.</text>
</comment>
<evidence type="ECO:0000256" key="9">
    <source>
        <dbReference type="ARBA" id="ARBA00023136"/>
    </source>
</evidence>
<keyword evidence="6" id="KW-0653">Protein transport</keyword>
<name>G8LZ35_ACECE</name>
<reference evidence="11 12" key="2">
    <citation type="journal article" date="2012" name="Stand. Genomic Sci.">
        <title>Complete Genome Sequence of Clostridium clariflavum DSM 19732.</title>
        <authorList>
            <person name="Izquierdo J.A."/>
            <person name="Goodwin L."/>
            <person name="Davenport K.W."/>
            <person name="Teshima H."/>
            <person name="Bruce D."/>
            <person name="Detter C."/>
            <person name="Tapia R."/>
            <person name="Han S."/>
            <person name="Land M."/>
            <person name="Hauser L."/>
            <person name="Jeffries C.D."/>
            <person name="Han J."/>
            <person name="Pitluck S."/>
            <person name="Nolan M."/>
            <person name="Chen A."/>
            <person name="Huntemann M."/>
            <person name="Mavromatis K."/>
            <person name="Mikhailova N."/>
            <person name="Liolios K."/>
            <person name="Woyke T."/>
            <person name="Lynd L.R."/>
        </authorList>
    </citation>
    <scope>NUCLEOTIDE SEQUENCE [LARGE SCALE GENOMIC DNA]</scope>
    <source>
        <strain evidence="12">DSM 19732 / NBRC 101661 / EBR45</strain>
    </source>
</reference>
<keyword evidence="8" id="KW-0811">Translocation</keyword>
<dbReference type="Proteomes" id="UP000005435">
    <property type="component" value="Chromosome"/>
</dbReference>
<dbReference type="HOGENOM" id="CLU_116157_5_0_9"/>
<dbReference type="NCBIfam" id="TIGR00739">
    <property type="entry name" value="yajC"/>
    <property type="match status" value="1"/>
</dbReference>
<sequence precursor="true">MSTGVQEFIVSLLFPVFFLVIMYLIIILPHKRKEKARKQMQDSIKVGDEIMTIGGIMGKVINIKDNEITIETGVDKTKIKVFRYAIDSVTPSENK</sequence>
<evidence type="ECO:0000313" key="11">
    <source>
        <dbReference type="EMBL" id="AEV68979.1"/>
    </source>
</evidence>
<accession>G8LZ35</accession>
<dbReference type="EMBL" id="CP003065">
    <property type="protein sequence ID" value="AEV68979.1"/>
    <property type="molecule type" value="Genomic_DNA"/>
</dbReference>
<dbReference type="PANTHER" id="PTHR33909:SF1">
    <property type="entry name" value="SEC TRANSLOCON ACCESSORY COMPLEX SUBUNIT YAJC"/>
    <property type="match status" value="1"/>
</dbReference>
<dbReference type="Pfam" id="PF02699">
    <property type="entry name" value="YajC"/>
    <property type="match status" value="1"/>
</dbReference>
<feature type="transmembrane region" description="Helical" evidence="10">
    <location>
        <begin position="12"/>
        <end position="30"/>
    </location>
</feature>
<keyword evidence="5 10" id="KW-0812">Transmembrane</keyword>
<keyword evidence="12" id="KW-1185">Reference proteome</keyword>
<dbReference type="GO" id="GO:0015031">
    <property type="term" value="P:protein transport"/>
    <property type="evidence" value="ECO:0007669"/>
    <property type="project" value="UniProtKB-KW"/>
</dbReference>
<keyword evidence="3" id="KW-0813">Transport</keyword>
<evidence type="ECO:0000256" key="6">
    <source>
        <dbReference type="ARBA" id="ARBA00022927"/>
    </source>
</evidence>
<evidence type="ECO:0000256" key="7">
    <source>
        <dbReference type="ARBA" id="ARBA00022989"/>
    </source>
</evidence>
<dbReference type="OrthoDB" id="9800132at2"/>
<dbReference type="SMART" id="SM01323">
    <property type="entry name" value="YajC"/>
    <property type="match status" value="1"/>
</dbReference>
<dbReference type="GO" id="GO:0005886">
    <property type="term" value="C:plasma membrane"/>
    <property type="evidence" value="ECO:0007669"/>
    <property type="project" value="UniProtKB-SubCell"/>
</dbReference>
<keyword evidence="4" id="KW-1003">Cell membrane</keyword>
<protein>
    <submittedName>
        <fullName evidence="11">Preprotein translocase, YajC subunit</fullName>
    </submittedName>
</protein>
<keyword evidence="7 10" id="KW-1133">Transmembrane helix</keyword>
<keyword evidence="9 10" id="KW-0472">Membrane</keyword>
<dbReference type="PRINTS" id="PR01853">
    <property type="entry name" value="YAJCTRNLCASE"/>
</dbReference>
<dbReference type="eggNOG" id="COG1862">
    <property type="taxonomic scope" value="Bacteria"/>
</dbReference>
<dbReference type="KEGG" id="ccl:Clocl_2402"/>
<organism evidence="11 12">
    <name type="scientific">Acetivibrio clariflavus (strain DSM 19732 / NBRC 101661 / EBR45)</name>
    <name type="common">Clostridium clariflavum</name>
    <dbReference type="NCBI Taxonomy" id="720554"/>
    <lineage>
        <taxon>Bacteria</taxon>
        <taxon>Bacillati</taxon>
        <taxon>Bacillota</taxon>
        <taxon>Clostridia</taxon>
        <taxon>Eubacteriales</taxon>
        <taxon>Oscillospiraceae</taxon>
        <taxon>Acetivibrio</taxon>
    </lineage>
</organism>
<evidence type="ECO:0000256" key="5">
    <source>
        <dbReference type="ARBA" id="ARBA00022692"/>
    </source>
</evidence>
<dbReference type="STRING" id="720554.Clocl_2402"/>
<evidence type="ECO:0000256" key="4">
    <source>
        <dbReference type="ARBA" id="ARBA00022475"/>
    </source>
</evidence>
<evidence type="ECO:0000256" key="3">
    <source>
        <dbReference type="ARBA" id="ARBA00022448"/>
    </source>
</evidence>
<dbReference type="RefSeq" id="WP_014255548.1">
    <property type="nucleotide sequence ID" value="NC_016627.1"/>
</dbReference>
<evidence type="ECO:0000256" key="10">
    <source>
        <dbReference type="SAM" id="Phobius"/>
    </source>
</evidence>
<evidence type="ECO:0000256" key="2">
    <source>
        <dbReference type="ARBA" id="ARBA00006742"/>
    </source>
</evidence>